<sequence>MGLSQAASAACGSVCTSLTSMTTFPLVPAAPTQEHMARRHLTDLTGQQQQAQPSVADTIAVACERCGYSPARFSVHIHSPNLGLRRIAACIVASSGAEPCRMRHPLSPNATSMAMWRSHGVLNTIGRSSLL</sequence>
<keyword evidence="2" id="KW-1185">Reference proteome</keyword>
<protein>
    <submittedName>
        <fullName evidence="1">Uncharacterized protein</fullName>
    </submittedName>
</protein>
<dbReference type="Proteomes" id="UP000800036">
    <property type="component" value="Unassembled WGS sequence"/>
</dbReference>
<organism evidence="1 2">
    <name type="scientific">Bimuria novae-zelandiae CBS 107.79</name>
    <dbReference type="NCBI Taxonomy" id="1447943"/>
    <lineage>
        <taxon>Eukaryota</taxon>
        <taxon>Fungi</taxon>
        <taxon>Dikarya</taxon>
        <taxon>Ascomycota</taxon>
        <taxon>Pezizomycotina</taxon>
        <taxon>Dothideomycetes</taxon>
        <taxon>Pleosporomycetidae</taxon>
        <taxon>Pleosporales</taxon>
        <taxon>Massarineae</taxon>
        <taxon>Didymosphaeriaceae</taxon>
        <taxon>Bimuria</taxon>
    </lineage>
</organism>
<accession>A0A6A5UMV5</accession>
<dbReference type="EMBL" id="ML976768">
    <property type="protein sequence ID" value="KAF1965132.1"/>
    <property type="molecule type" value="Genomic_DNA"/>
</dbReference>
<evidence type="ECO:0000313" key="2">
    <source>
        <dbReference type="Proteomes" id="UP000800036"/>
    </source>
</evidence>
<gene>
    <name evidence="1" type="ORF">BU23DRAFT_34988</name>
</gene>
<name>A0A6A5UMV5_9PLEO</name>
<reference evidence="1" key="1">
    <citation type="journal article" date="2020" name="Stud. Mycol.">
        <title>101 Dothideomycetes genomes: a test case for predicting lifestyles and emergence of pathogens.</title>
        <authorList>
            <person name="Haridas S."/>
            <person name="Albert R."/>
            <person name="Binder M."/>
            <person name="Bloem J."/>
            <person name="Labutti K."/>
            <person name="Salamov A."/>
            <person name="Andreopoulos B."/>
            <person name="Baker S."/>
            <person name="Barry K."/>
            <person name="Bills G."/>
            <person name="Bluhm B."/>
            <person name="Cannon C."/>
            <person name="Castanera R."/>
            <person name="Culley D."/>
            <person name="Daum C."/>
            <person name="Ezra D."/>
            <person name="Gonzalez J."/>
            <person name="Henrissat B."/>
            <person name="Kuo A."/>
            <person name="Liang C."/>
            <person name="Lipzen A."/>
            <person name="Lutzoni F."/>
            <person name="Magnuson J."/>
            <person name="Mondo S."/>
            <person name="Nolan M."/>
            <person name="Ohm R."/>
            <person name="Pangilinan J."/>
            <person name="Park H.-J."/>
            <person name="Ramirez L."/>
            <person name="Alfaro M."/>
            <person name="Sun H."/>
            <person name="Tritt A."/>
            <person name="Yoshinaga Y."/>
            <person name="Zwiers L.-H."/>
            <person name="Turgeon B."/>
            <person name="Goodwin S."/>
            <person name="Spatafora J."/>
            <person name="Crous P."/>
            <person name="Grigoriev I."/>
        </authorList>
    </citation>
    <scope>NUCLEOTIDE SEQUENCE</scope>
    <source>
        <strain evidence="1">CBS 107.79</strain>
    </source>
</reference>
<evidence type="ECO:0000313" key="1">
    <source>
        <dbReference type="EMBL" id="KAF1965132.1"/>
    </source>
</evidence>
<proteinExistence type="predicted"/>
<dbReference type="AlphaFoldDB" id="A0A6A5UMV5"/>